<dbReference type="Ensembl" id="ENSBMST00010018057.1">
    <property type="protein sequence ID" value="ENSBMSP00010016327.1"/>
    <property type="gene ID" value="ENSBMSG00010011875.1"/>
</dbReference>
<dbReference type="AlphaFoldDB" id="A0A8C0D4Z6"/>
<dbReference type="GeneTree" id="ENSGT00940000169485"/>
<evidence type="ECO:0000256" key="1">
    <source>
        <dbReference type="SAM" id="MobiDB-lite"/>
    </source>
</evidence>
<protein>
    <submittedName>
        <fullName evidence="2">Uncharacterized protein</fullName>
    </submittedName>
</protein>
<proteinExistence type="predicted"/>
<name>A0A8C0D4Z6_BALMU</name>
<feature type="region of interest" description="Disordered" evidence="1">
    <location>
        <begin position="25"/>
        <end position="44"/>
    </location>
</feature>
<organism evidence="2">
    <name type="scientific">Balaenoptera musculus</name>
    <name type="common">Blue whale</name>
    <dbReference type="NCBI Taxonomy" id="9771"/>
    <lineage>
        <taxon>Eukaryota</taxon>
        <taxon>Metazoa</taxon>
        <taxon>Chordata</taxon>
        <taxon>Craniata</taxon>
        <taxon>Vertebrata</taxon>
        <taxon>Euteleostomi</taxon>
        <taxon>Mammalia</taxon>
        <taxon>Eutheria</taxon>
        <taxon>Laurasiatheria</taxon>
        <taxon>Artiodactyla</taxon>
        <taxon>Whippomorpha</taxon>
        <taxon>Cetacea</taxon>
        <taxon>Mysticeti</taxon>
        <taxon>Balaenopteridae</taxon>
        <taxon>Balaenoptera</taxon>
    </lineage>
</organism>
<accession>A0A8C0D4Z6</accession>
<feature type="compositionally biased region" description="Basic and acidic residues" evidence="1">
    <location>
        <begin position="28"/>
        <end position="40"/>
    </location>
</feature>
<sequence length="105" mass="12355">MKNLLTEKCVSSHWLNFHQKGIKRRMERKVDSRSSRDGAVKKPYSPKIISKKKSSAFSGIWSEIPRARHAVQYHPSYAWTRRGRLRELRIRGSQCRGNNRHPANR</sequence>
<reference evidence="2" key="1">
    <citation type="submission" date="2023-09" db="UniProtKB">
        <authorList>
            <consortium name="Ensembl"/>
        </authorList>
    </citation>
    <scope>IDENTIFICATION</scope>
</reference>
<evidence type="ECO:0000313" key="2">
    <source>
        <dbReference type="Ensembl" id="ENSBMSP00010016327.1"/>
    </source>
</evidence>